<name>A0ABU3X417_9EURY</name>
<proteinExistence type="predicted"/>
<dbReference type="RefSeq" id="WP_317065934.1">
    <property type="nucleotide sequence ID" value="NZ_WBKO01000003.1"/>
</dbReference>
<reference evidence="1 2" key="1">
    <citation type="submission" date="2019-10" db="EMBL/GenBank/DDBJ databases">
        <title>Isolation and characterization of Methanoculleus sp. Wushi-C6 from a hot spring well.</title>
        <authorList>
            <person name="Chen S.-C."/>
            <person name="Lan Z.-H."/>
            <person name="You Y.-T."/>
            <person name="Lai M.-C."/>
        </authorList>
    </citation>
    <scope>NUCLEOTIDE SEQUENCE [LARGE SCALE GENOMIC DNA]</scope>
    <source>
        <strain evidence="1 2">Wushi-C6</strain>
    </source>
</reference>
<organism evidence="1 2">
    <name type="scientific">Methanoculleus caldifontis</name>
    <dbReference type="NCBI Taxonomy" id="2651577"/>
    <lineage>
        <taxon>Archaea</taxon>
        <taxon>Methanobacteriati</taxon>
        <taxon>Methanobacteriota</taxon>
        <taxon>Stenosarchaea group</taxon>
        <taxon>Methanomicrobia</taxon>
        <taxon>Methanomicrobiales</taxon>
        <taxon>Methanomicrobiaceae</taxon>
        <taxon>Methanoculleus</taxon>
    </lineage>
</organism>
<comment type="caution">
    <text evidence="1">The sequence shown here is derived from an EMBL/GenBank/DDBJ whole genome shotgun (WGS) entry which is preliminary data.</text>
</comment>
<sequence>MALAAGNTVYSLVCSRVTGCGLSLNNGELELAINGPVAALLRDDEGYADIAELITSIDETGFDRQEALRTLERTGEPEPWRIGEALAECYLVEHRDCFFPWPDGRDERKWGSSLPGADLVGFQVDNNGCRFAFGEVKTSGEEEYPPGIMYGRSGLKGQIEDLKNDIEVKSALIRYLTHRAVNSSWKSEFQQAFTRYMTSDKFDFSIFGVLVRDVTAHIDDLRTRVDKLGVDCSTPLTIELLAIYLPQKVIGSWEEKCPICLARECET</sequence>
<evidence type="ECO:0000313" key="2">
    <source>
        <dbReference type="Proteomes" id="UP001281203"/>
    </source>
</evidence>
<evidence type="ECO:0000313" key="1">
    <source>
        <dbReference type="EMBL" id="MDV2482801.1"/>
    </source>
</evidence>
<dbReference type="Proteomes" id="UP001281203">
    <property type="component" value="Unassembled WGS sequence"/>
</dbReference>
<gene>
    <name evidence="1" type="ORF">F8E02_12540</name>
</gene>
<protein>
    <recommendedName>
        <fullName evidence="3">PD-(D/E)XK nuclease superfamily protein</fullName>
    </recommendedName>
</protein>
<accession>A0ABU3X417</accession>
<evidence type="ECO:0008006" key="3">
    <source>
        <dbReference type="Google" id="ProtNLM"/>
    </source>
</evidence>
<dbReference type="EMBL" id="WBKO01000003">
    <property type="protein sequence ID" value="MDV2482801.1"/>
    <property type="molecule type" value="Genomic_DNA"/>
</dbReference>
<keyword evidence="2" id="KW-1185">Reference proteome</keyword>